<comment type="catalytic activity">
    <reaction evidence="11 12">
        <text>meso-2,6-diaminopimelate + NADP(+) + H2O = (S)-2-amino-6-oxoheptanedioate + NH4(+) + NADPH + H(+)</text>
        <dbReference type="Rhea" id="RHEA:13561"/>
        <dbReference type="ChEBI" id="CHEBI:15377"/>
        <dbReference type="ChEBI" id="CHEBI:15378"/>
        <dbReference type="ChEBI" id="CHEBI:28938"/>
        <dbReference type="ChEBI" id="CHEBI:57783"/>
        <dbReference type="ChEBI" id="CHEBI:57791"/>
        <dbReference type="ChEBI" id="CHEBI:58349"/>
        <dbReference type="ChEBI" id="CHEBI:58556"/>
        <dbReference type="EC" id="1.4.1.16"/>
    </reaction>
</comment>
<dbReference type="InterPro" id="IPR010190">
    <property type="entry name" value="Diaminopimelate_DH_Ddh"/>
</dbReference>
<evidence type="ECO:0000256" key="2">
    <source>
        <dbReference type="ARBA" id="ARBA00007442"/>
    </source>
</evidence>
<evidence type="ECO:0000256" key="4">
    <source>
        <dbReference type="ARBA" id="ARBA00012080"/>
    </source>
</evidence>
<keyword evidence="13" id="KW-0547">Nucleotide-binding</keyword>
<dbReference type="GO" id="GO:0047850">
    <property type="term" value="F:diaminopimelate dehydrogenase activity"/>
    <property type="evidence" value="ECO:0007669"/>
    <property type="project" value="UniProtKB-UniRule"/>
</dbReference>
<dbReference type="SUPFAM" id="SSF55347">
    <property type="entry name" value="Glyceraldehyde-3-phosphate dehydrogenase-like, C-terminal domain"/>
    <property type="match status" value="1"/>
</dbReference>
<evidence type="ECO:0000256" key="6">
    <source>
        <dbReference type="ARBA" id="ARBA00022605"/>
    </source>
</evidence>
<dbReference type="AlphaFoldDB" id="A0A5C8NUW2"/>
<dbReference type="Gene3D" id="3.40.50.720">
    <property type="entry name" value="NAD(P)-binding Rossmann-like Domain"/>
    <property type="match status" value="1"/>
</dbReference>
<keyword evidence="6 12" id="KW-0028">Amino-acid biosynthesis</keyword>
<evidence type="ECO:0000256" key="8">
    <source>
        <dbReference type="ARBA" id="ARBA00022915"/>
    </source>
</evidence>
<comment type="pathway">
    <text evidence="1 12">Amino-acid biosynthesis; L-lysine biosynthesis via DAP pathway; DL-2,6-diaminopimelate from (S)-tetrahydrodipicolinate: step 1/1.</text>
</comment>
<feature type="binding site" evidence="13">
    <location>
        <begin position="36"/>
        <end position="38"/>
    </location>
    <ligand>
        <name>NADP(+)</name>
        <dbReference type="ChEBI" id="CHEBI:58349"/>
    </ligand>
</feature>
<evidence type="ECO:0000256" key="12">
    <source>
        <dbReference type="PIRNR" id="PIRNR025648"/>
    </source>
</evidence>
<feature type="binding site" evidence="13">
    <location>
        <begin position="70"/>
        <end position="73"/>
    </location>
    <ligand>
        <name>NADP(+)</name>
        <dbReference type="ChEBI" id="CHEBI:58349"/>
    </ligand>
</feature>
<dbReference type="OrthoDB" id="9779394at2"/>
<evidence type="ECO:0000256" key="7">
    <source>
        <dbReference type="ARBA" id="ARBA00022857"/>
    </source>
</evidence>
<evidence type="ECO:0000256" key="1">
    <source>
        <dbReference type="ARBA" id="ARBA00004896"/>
    </source>
</evidence>
<evidence type="ECO:0000256" key="13">
    <source>
        <dbReference type="PIRSR" id="PIRSR025648-1"/>
    </source>
</evidence>
<dbReference type="InterPro" id="IPR036291">
    <property type="entry name" value="NAD(P)-bd_dom_sf"/>
</dbReference>
<evidence type="ECO:0000256" key="9">
    <source>
        <dbReference type="ARBA" id="ARBA00023002"/>
    </source>
</evidence>
<dbReference type="RefSeq" id="WP_147666678.1">
    <property type="nucleotide sequence ID" value="NZ_VDUW01000004.1"/>
</dbReference>
<keyword evidence="9 12" id="KW-0560">Oxidoreductase</keyword>
<name>A0A5C8NUW2_9BACI</name>
<comment type="function">
    <text evidence="12">Catalyzes the reversible NADPH-dependent reductive amination of L-2-amino-6-oxopimelate, the acyclic form of L-tetrahydrodipicolinate, to generate the meso compound, D,L-2,6-diaminopimelate.</text>
</comment>
<feature type="binding site" evidence="13">
    <location>
        <begin position="122"/>
        <end position="126"/>
    </location>
    <ligand>
        <name>NADP(+)</name>
        <dbReference type="ChEBI" id="CHEBI:58349"/>
    </ligand>
</feature>
<dbReference type="EMBL" id="VDUW01000004">
    <property type="protein sequence ID" value="TXL64973.1"/>
    <property type="molecule type" value="Genomic_DNA"/>
</dbReference>
<evidence type="ECO:0000259" key="14">
    <source>
        <dbReference type="Pfam" id="PF16654"/>
    </source>
</evidence>
<comment type="similarity">
    <text evidence="2 12">Belongs to the diaminopimelate dehydrogenase family.</text>
</comment>
<evidence type="ECO:0000313" key="15">
    <source>
        <dbReference type="EMBL" id="TXL64973.1"/>
    </source>
</evidence>
<dbReference type="GO" id="GO:0019877">
    <property type="term" value="P:diaminopimelate biosynthetic process"/>
    <property type="evidence" value="ECO:0007669"/>
    <property type="project" value="UniProtKB-UniRule"/>
</dbReference>
<evidence type="ECO:0000256" key="5">
    <source>
        <dbReference type="ARBA" id="ARBA00021654"/>
    </source>
</evidence>
<protein>
    <recommendedName>
        <fullName evidence="5 12">Meso-diaminopimelate D-dehydrogenase</fullName>
        <shortName evidence="12">DAPDH</shortName>
        <shortName evidence="12">Meso-DAP dehydrogenase</shortName>
        <ecNumber evidence="4 12">1.4.1.16</ecNumber>
    </recommendedName>
</protein>
<dbReference type="UniPathway" id="UPA00034">
    <property type="reaction ID" value="UER00026"/>
</dbReference>
<sequence length="326" mass="36137">MAEKVRIGIVGYGNLGRGAELAVEKNPDMELAGIFTRRDPNTIQTATNANVYCQDNIRSFQDKLDVLILCGGSASDLPEMSPELARLFPIVDSYDNHAKIPDHYKKVNQAAEEAGKLAIISAGWDPGLFSLNRLLGEIVIPDGGTHTFWGKGLSQGHSEAVRRVEGVKKGVQYTVPMEEILEDARNGKGEDLTAAERHKRVCYIVADEKDHARIEEEIKTMPDYFAPYDTTVHFIDEETFDSEHQKMRHGGFVIRSGNSSKAHKQAMEFSLTLESNPEFTASVLVAYARAAYHLHKKGETGAKTPFDIPFSAMTHKTSAEIMKDLL</sequence>
<keyword evidence="10 12" id="KW-0457">Lysine biosynthesis</keyword>
<organism evidence="15 16">
    <name type="scientific">Cerasibacillus terrae</name>
    <dbReference type="NCBI Taxonomy" id="2498845"/>
    <lineage>
        <taxon>Bacteria</taxon>
        <taxon>Bacillati</taxon>
        <taxon>Bacillota</taxon>
        <taxon>Bacilli</taxon>
        <taxon>Bacillales</taxon>
        <taxon>Bacillaceae</taxon>
        <taxon>Cerasibacillus</taxon>
    </lineage>
</organism>
<comment type="caution">
    <text evidence="15">The sequence shown here is derived from an EMBL/GenBank/DDBJ whole genome shotgun (WGS) entry which is preliminary data.</text>
</comment>
<dbReference type="Gene3D" id="3.30.360.10">
    <property type="entry name" value="Dihydrodipicolinate Reductase, domain 2"/>
    <property type="match status" value="1"/>
</dbReference>
<keyword evidence="8 12" id="KW-0220">Diaminopimelate biosynthesis</keyword>
<feature type="binding site" evidence="13">
    <location>
        <position position="174"/>
    </location>
    <ligand>
        <name>substrate</name>
    </ligand>
</feature>
<feature type="binding site" evidence="13">
    <location>
        <begin position="93"/>
        <end position="95"/>
    </location>
    <ligand>
        <name>NADP(+)</name>
        <dbReference type="ChEBI" id="CHEBI:58349"/>
    </ligand>
</feature>
<reference evidence="15 16" key="1">
    <citation type="submission" date="2019-06" db="EMBL/GenBank/DDBJ databases">
        <title>Cerasibacillus sp. nov., isolated from maize field.</title>
        <authorList>
            <person name="Lin S.-Y."/>
            <person name="Tsai C.-F."/>
            <person name="Young C.-C."/>
        </authorList>
    </citation>
    <scope>NUCLEOTIDE SEQUENCE [LARGE SCALE GENOMIC DNA]</scope>
    <source>
        <strain evidence="15 16">CC-CFT480</strain>
    </source>
</reference>
<dbReference type="GO" id="GO:0009089">
    <property type="term" value="P:lysine biosynthetic process via diaminopimelate"/>
    <property type="evidence" value="ECO:0007669"/>
    <property type="project" value="UniProtKB-UniRule"/>
</dbReference>
<proteinExistence type="inferred from homology"/>
<comment type="subunit">
    <text evidence="3 12">Homodimer.</text>
</comment>
<feature type="binding site" evidence="13">
    <location>
        <position position="200"/>
    </location>
    <ligand>
        <name>substrate</name>
    </ligand>
</feature>
<feature type="binding site" evidence="13">
    <location>
        <begin position="12"/>
        <end position="15"/>
    </location>
    <ligand>
        <name>NADP(+)</name>
        <dbReference type="ChEBI" id="CHEBI:58349"/>
    </ligand>
</feature>
<feature type="binding site" evidence="13">
    <location>
        <position position="149"/>
    </location>
    <ligand>
        <name>substrate</name>
    </ligand>
</feature>
<feature type="binding site" evidence="13">
    <location>
        <position position="249"/>
    </location>
    <ligand>
        <name>substrate</name>
    </ligand>
</feature>
<evidence type="ECO:0000256" key="10">
    <source>
        <dbReference type="ARBA" id="ARBA00023154"/>
    </source>
</evidence>
<feature type="binding site" evidence="13">
    <location>
        <position position="276"/>
    </location>
    <ligand>
        <name>substrate</name>
    </ligand>
</feature>
<dbReference type="Proteomes" id="UP000321574">
    <property type="component" value="Unassembled WGS sequence"/>
</dbReference>
<dbReference type="NCBIfam" id="TIGR01921">
    <property type="entry name" value="DAP-DH"/>
    <property type="match status" value="1"/>
</dbReference>
<dbReference type="CDD" id="cd02270">
    <property type="entry name" value="meso-DAPDH_N"/>
    <property type="match status" value="1"/>
</dbReference>
<keyword evidence="7 12" id="KW-0521">NADP</keyword>
<feature type="domain" description="Meso-diaminopimelate D-dehydrogenase C-terminal" evidence="14">
    <location>
        <begin position="123"/>
        <end position="275"/>
    </location>
</feature>
<dbReference type="Pfam" id="PF16654">
    <property type="entry name" value="DAPDH_C"/>
    <property type="match status" value="1"/>
</dbReference>
<dbReference type="PIRSF" id="PIRSF025648">
    <property type="entry name" value="DDH"/>
    <property type="match status" value="1"/>
</dbReference>
<dbReference type="InterPro" id="IPR032094">
    <property type="entry name" value="Meso-DAP_DH_C"/>
</dbReference>
<evidence type="ECO:0000256" key="3">
    <source>
        <dbReference type="ARBA" id="ARBA00011738"/>
    </source>
</evidence>
<dbReference type="EC" id="1.4.1.16" evidence="4 12"/>
<evidence type="ECO:0000256" key="11">
    <source>
        <dbReference type="ARBA" id="ARBA00052023"/>
    </source>
</evidence>
<evidence type="ECO:0000313" key="16">
    <source>
        <dbReference type="Proteomes" id="UP000321574"/>
    </source>
</evidence>
<accession>A0A5C8NUW2</accession>
<dbReference type="SUPFAM" id="SSF51735">
    <property type="entry name" value="NAD(P)-binding Rossmann-fold domains"/>
    <property type="match status" value="1"/>
</dbReference>
<keyword evidence="16" id="KW-1185">Reference proteome</keyword>
<dbReference type="GO" id="GO:0000166">
    <property type="term" value="F:nucleotide binding"/>
    <property type="evidence" value="ECO:0007669"/>
    <property type="project" value="UniProtKB-KW"/>
</dbReference>
<gene>
    <name evidence="15" type="ORF">FHP05_07445</name>
</gene>